<protein>
    <submittedName>
        <fullName evidence="2">Uncharacterized protein</fullName>
    </submittedName>
</protein>
<dbReference type="eggNOG" id="ENOG502T91H">
    <property type="taxonomic scope" value="Eukaryota"/>
</dbReference>
<dbReference type="Pfam" id="PF06477">
    <property type="entry name" value="DUF1091"/>
    <property type="match status" value="2"/>
</dbReference>
<dbReference type="KEGG" id="dvi:6622403"/>
<dbReference type="PANTHER" id="PTHR20898">
    <property type="entry name" value="DAEDALUS ON 3-RELATED-RELATED"/>
    <property type="match status" value="1"/>
</dbReference>
<dbReference type="OrthoDB" id="7848276at2759"/>
<dbReference type="HOGENOM" id="CLU_115563_1_0_1"/>
<dbReference type="InterPro" id="IPR010512">
    <property type="entry name" value="DUF1091"/>
</dbReference>
<evidence type="ECO:0000256" key="1">
    <source>
        <dbReference type="ARBA" id="ARBA00022729"/>
    </source>
</evidence>
<name>B4LF88_DROVI</name>
<dbReference type="PANTHER" id="PTHR20898:SF0">
    <property type="entry name" value="DAEDALUS ON 3-RELATED"/>
    <property type="match status" value="1"/>
</dbReference>
<keyword evidence="1" id="KW-0732">Signal</keyword>
<proteinExistence type="predicted"/>
<sequence length="280" mass="33278">MSIVNNTINLDMITKKTFDRGFNVHVDFSIRLSKTKHYQRVFAHTMDTCGVVSTIKRNIFKAWFQSMWDRSNFVHRCPVTKSHYFLRNWTVDPQLVPQYLSAGDYRVTCHFFYGKLKSKQEEFERHVEFLATNYTFNTKYFKNFSVSIANKTLNMDMELARPIQRGFKAHVDYQLRVANAKNFQTIFSHHFDVCAIVSNVKDGLLKSWFKSMLEYSNFMHNCPVEVGYYYLHNWKLGSTMTHQFLYPGEYRGQLHLFYGKYKTKTEDRVITLIIDSILYN</sequence>
<evidence type="ECO:0000313" key="2">
    <source>
        <dbReference type="EMBL" id="EDW70276.2"/>
    </source>
</evidence>
<dbReference type="InParanoid" id="B4LF88"/>
<dbReference type="AlphaFoldDB" id="B4LF88"/>
<dbReference type="Gene3D" id="2.70.220.10">
    <property type="entry name" value="Ganglioside GM2 activator"/>
    <property type="match status" value="1"/>
</dbReference>
<evidence type="ECO:0000313" key="3">
    <source>
        <dbReference type="Proteomes" id="UP000008792"/>
    </source>
</evidence>
<accession>B4LF88</accession>
<dbReference type="SMART" id="SM00697">
    <property type="entry name" value="DM8"/>
    <property type="match status" value="2"/>
</dbReference>
<reference evidence="2 3" key="1">
    <citation type="journal article" date="2007" name="Nature">
        <title>Evolution of genes and genomes on the Drosophila phylogeny.</title>
        <authorList>
            <consortium name="Drosophila 12 Genomes Consortium"/>
            <person name="Clark A.G."/>
            <person name="Eisen M.B."/>
            <person name="Smith D.R."/>
            <person name="Bergman C.M."/>
            <person name="Oliver B."/>
            <person name="Markow T.A."/>
            <person name="Kaufman T.C."/>
            <person name="Kellis M."/>
            <person name="Gelbart W."/>
            <person name="Iyer V.N."/>
            <person name="Pollard D.A."/>
            <person name="Sackton T.B."/>
            <person name="Larracuente A.M."/>
            <person name="Singh N.D."/>
            <person name="Abad J.P."/>
            <person name="Abt D.N."/>
            <person name="Adryan B."/>
            <person name="Aguade M."/>
            <person name="Akashi H."/>
            <person name="Anderson W.W."/>
            <person name="Aquadro C.F."/>
            <person name="Ardell D.H."/>
            <person name="Arguello R."/>
            <person name="Artieri C.G."/>
            <person name="Barbash D.A."/>
            <person name="Barker D."/>
            <person name="Barsanti P."/>
            <person name="Batterham P."/>
            <person name="Batzoglou S."/>
            <person name="Begun D."/>
            <person name="Bhutkar A."/>
            <person name="Blanco E."/>
            <person name="Bosak S.A."/>
            <person name="Bradley R.K."/>
            <person name="Brand A.D."/>
            <person name="Brent M.R."/>
            <person name="Brooks A.N."/>
            <person name="Brown R.H."/>
            <person name="Butlin R.K."/>
            <person name="Caggese C."/>
            <person name="Calvi B.R."/>
            <person name="Bernardo de Carvalho A."/>
            <person name="Caspi A."/>
            <person name="Castrezana S."/>
            <person name="Celniker S.E."/>
            <person name="Chang J.L."/>
            <person name="Chapple C."/>
            <person name="Chatterji S."/>
            <person name="Chinwalla A."/>
            <person name="Civetta A."/>
            <person name="Clifton S.W."/>
            <person name="Comeron J.M."/>
            <person name="Costello J.C."/>
            <person name="Coyne J.A."/>
            <person name="Daub J."/>
            <person name="David R.G."/>
            <person name="Delcher A.L."/>
            <person name="Delehaunty K."/>
            <person name="Do C.B."/>
            <person name="Ebling H."/>
            <person name="Edwards K."/>
            <person name="Eickbush T."/>
            <person name="Evans J.D."/>
            <person name="Filipski A."/>
            <person name="Findeiss S."/>
            <person name="Freyhult E."/>
            <person name="Fulton L."/>
            <person name="Fulton R."/>
            <person name="Garcia A.C."/>
            <person name="Gardiner A."/>
            <person name="Garfield D.A."/>
            <person name="Garvin B.E."/>
            <person name="Gibson G."/>
            <person name="Gilbert D."/>
            <person name="Gnerre S."/>
            <person name="Godfrey J."/>
            <person name="Good R."/>
            <person name="Gotea V."/>
            <person name="Gravely B."/>
            <person name="Greenberg A.J."/>
            <person name="Griffiths-Jones S."/>
            <person name="Gross S."/>
            <person name="Guigo R."/>
            <person name="Gustafson E.A."/>
            <person name="Haerty W."/>
            <person name="Hahn M.W."/>
            <person name="Halligan D.L."/>
            <person name="Halpern A.L."/>
            <person name="Halter G.M."/>
            <person name="Han M.V."/>
            <person name="Heger A."/>
            <person name="Hillier L."/>
            <person name="Hinrichs A.S."/>
            <person name="Holmes I."/>
            <person name="Hoskins R.A."/>
            <person name="Hubisz M.J."/>
            <person name="Hultmark D."/>
            <person name="Huntley M.A."/>
            <person name="Jaffe D.B."/>
            <person name="Jagadeeshan S."/>
            <person name="Jeck W.R."/>
            <person name="Johnson J."/>
            <person name="Jones C.D."/>
            <person name="Jordan W.C."/>
            <person name="Karpen G.H."/>
            <person name="Kataoka E."/>
            <person name="Keightley P.D."/>
            <person name="Kheradpour P."/>
            <person name="Kirkness E.F."/>
            <person name="Koerich L.B."/>
            <person name="Kristiansen K."/>
            <person name="Kudrna D."/>
            <person name="Kulathinal R.J."/>
            <person name="Kumar S."/>
            <person name="Kwok R."/>
            <person name="Lander E."/>
            <person name="Langley C.H."/>
            <person name="Lapoint R."/>
            <person name="Lazzaro B.P."/>
            <person name="Lee S.J."/>
            <person name="Levesque L."/>
            <person name="Li R."/>
            <person name="Lin C.F."/>
            <person name="Lin M.F."/>
            <person name="Lindblad-Toh K."/>
            <person name="Llopart A."/>
            <person name="Long M."/>
            <person name="Low L."/>
            <person name="Lozovsky E."/>
            <person name="Lu J."/>
            <person name="Luo M."/>
            <person name="Machado C.A."/>
            <person name="Makalowski W."/>
            <person name="Marzo M."/>
            <person name="Matsuda M."/>
            <person name="Matzkin L."/>
            <person name="McAllister B."/>
            <person name="McBride C.S."/>
            <person name="McKernan B."/>
            <person name="McKernan K."/>
            <person name="Mendez-Lago M."/>
            <person name="Minx P."/>
            <person name="Mollenhauer M.U."/>
            <person name="Montooth K."/>
            <person name="Mount S.M."/>
            <person name="Mu X."/>
            <person name="Myers E."/>
            <person name="Negre B."/>
            <person name="Newfeld S."/>
            <person name="Nielsen R."/>
            <person name="Noor M.A."/>
            <person name="O'Grady P."/>
            <person name="Pachter L."/>
            <person name="Papaceit M."/>
            <person name="Parisi M.J."/>
            <person name="Parisi M."/>
            <person name="Parts L."/>
            <person name="Pedersen J.S."/>
            <person name="Pesole G."/>
            <person name="Phillippy A.M."/>
            <person name="Ponting C.P."/>
            <person name="Pop M."/>
            <person name="Porcelli D."/>
            <person name="Powell J.R."/>
            <person name="Prohaska S."/>
            <person name="Pruitt K."/>
            <person name="Puig M."/>
            <person name="Quesneville H."/>
            <person name="Ram K.R."/>
            <person name="Rand D."/>
            <person name="Rasmussen M.D."/>
            <person name="Reed L.K."/>
            <person name="Reenan R."/>
            <person name="Reily A."/>
            <person name="Remington K.A."/>
            <person name="Rieger T.T."/>
            <person name="Ritchie M.G."/>
            <person name="Robin C."/>
            <person name="Rogers Y.H."/>
            <person name="Rohde C."/>
            <person name="Rozas J."/>
            <person name="Rubenfield M.J."/>
            <person name="Ruiz A."/>
            <person name="Russo S."/>
            <person name="Salzberg S.L."/>
            <person name="Sanchez-Gracia A."/>
            <person name="Saranga D.J."/>
            <person name="Sato H."/>
            <person name="Schaeffer S.W."/>
            <person name="Schatz M.C."/>
            <person name="Schlenke T."/>
            <person name="Schwartz R."/>
            <person name="Segarra C."/>
            <person name="Singh R.S."/>
            <person name="Sirot L."/>
            <person name="Sirota M."/>
            <person name="Sisneros N.B."/>
            <person name="Smith C.D."/>
            <person name="Smith T.F."/>
            <person name="Spieth J."/>
            <person name="Stage D.E."/>
            <person name="Stark A."/>
            <person name="Stephan W."/>
            <person name="Strausberg R.L."/>
            <person name="Strempel S."/>
            <person name="Sturgill D."/>
            <person name="Sutton G."/>
            <person name="Sutton G.G."/>
            <person name="Tao W."/>
            <person name="Teichmann S."/>
            <person name="Tobari Y.N."/>
            <person name="Tomimura Y."/>
            <person name="Tsolas J.M."/>
            <person name="Valente V.L."/>
            <person name="Venter E."/>
            <person name="Venter J.C."/>
            <person name="Vicario S."/>
            <person name="Vieira F.G."/>
            <person name="Vilella A.J."/>
            <person name="Villasante A."/>
            <person name="Walenz B."/>
            <person name="Wang J."/>
            <person name="Wasserman M."/>
            <person name="Watts T."/>
            <person name="Wilson D."/>
            <person name="Wilson R.K."/>
            <person name="Wing R.A."/>
            <person name="Wolfner M.F."/>
            <person name="Wong A."/>
            <person name="Wong G.K."/>
            <person name="Wu C.I."/>
            <person name="Wu G."/>
            <person name="Yamamoto D."/>
            <person name="Yang H.P."/>
            <person name="Yang S.P."/>
            <person name="Yorke J.A."/>
            <person name="Yoshida K."/>
            <person name="Zdobnov E."/>
            <person name="Zhang P."/>
            <person name="Zhang Y."/>
            <person name="Zimin A.V."/>
            <person name="Baldwin J."/>
            <person name="Abdouelleil A."/>
            <person name="Abdulkadir J."/>
            <person name="Abebe A."/>
            <person name="Abera B."/>
            <person name="Abreu J."/>
            <person name="Acer S.C."/>
            <person name="Aftuck L."/>
            <person name="Alexander A."/>
            <person name="An P."/>
            <person name="Anderson E."/>
            <person name="Anderson S."/>
            <person name="Arachi H."/>
            <person name="Azer M."/>
            <person name="Bachantsang P."/>
            <person name="Barry A."/>
            <person name="Bayul T."/>
            <person name="Berlin A."/>
            <person name="Bessette D."/>
            <person name="Bloom T."/>
            <person name="Blye J."/>
            <person name="Boguslavskiy L."/>
            <person name="Bonnet C."/>
            <person name="Boukhgalter B."/>
            <person name="Bourzgui I."/>
            <person name="Brown A."/>
            <person name="Cahill P."/>
            <person name="Channer S."/>
            <person name="Cheshatsang Y."/>
            <person name="Chuda L."/>
            <person name="Citroen M."/>
            <person name="Collymore A."/>
            <person name="Cooke P."/>
            <person name="Costello M."/>
            <person name="D'Aco K."/>
            <person name="Daza R."/>
            <person name="De Haan G."/>
            <person name="DeGray S."/>
            <person name="DeMaso C."/>
            <person name="Dhargay N."/>
            <person name="Dooley K."/>
            <person name="Dooley E."/>
            <person name="Doricent M."/>
            <person name="Dorje P."/>
            <person name="Dorjee K."/>
            <person name="Dupes A."/>
            <person name="Elong R."/>
            <person name="Falk J."/>
            <person name="Farina A."/>
            <person name="Faro S."/>
            <person name="Ferguson D."/>
            <person name="Fisher S."/>
            <person name="Foley C.D."/>
            <person name="Franke A."/>
            <person name="Friedrich D."/>
            <person name="Gadbois L."/>
            <person name="Gearin G."/>
            <person name="Gearin C.R."/>
            <person name="Giannoukos G."/>
            <person name="Goode T."/>
            <person name="Graham J."/>
            <person name="Grandbois E."/>
            <person name="Grewal S."/>
            <person name="Gyaltsen K."/>
            <person name="Hafez N."/>
            <person name="Hagos B."/>
            <person name="Hall J."/>
            <person name="Henson C."/>
            <person name="Hollinger A."/>
            <person name="Honan T."/>
            <person name="Huard M.D."/>
            <person name="Hughes L."/>
            <person name="Hurhula B."/>
            <person name="Husby M.E."/>
            <person name="Kamat A."/>
            <person name="Kanga B."/>
            <person name="Kashin S."/>
            <person name="Khazanovich D."/>
            <person name="Kisner P."/>
            <person name="Lance K."/>
            <person name="Lara M."/>
            <person name="Lee W."/>
            <person name="Lennon N."/>
            <person name="Letendre F."/>
            <person name="LeVine R."/>
            <person name="Lipovsky A."/>
            <person name="Liu X."/>
            <person name="Liu J."/>
            <person name="Liu S."/>
            <person name="Lokyitsang T."/>
            <person name="Lokyitsang Y."/>
            <person name="Lubonja R."/>
            <person name="Lui A."/>
            <person name="MacDonald P."/>
            <person name="Magnisalis V."/>
            <person name="Maru K."/>
            <person name="Matthews C."/>
            <person name="McCusker W."/>
            <person name="McDonough S."/>
            <person name="Mehta T."/>
            <person name="Meldrim J."/>
            <person name="Meneus L."/>
            <person name="Mihai O."/>
            <person name="Mihalev A."/>
            <person name="Mihova T."/>
            <person name="Mittelman R."/>
            <person name="Mlenga V."/>
            <person name="Montmayeur A."/>
            <person name="Mulrain L."/>
            <person name="Navidi A."/>
            <person name="Naylor J."/>
            <person name="Negash T."/>
            <person name="Nguyen T."/>
            <person name="Nguyen N."/>
            <person name="Nicol R."/>
            <person name="Norbu C."/>
            <person name="Norbu N."/>
            <person name="Novod N."/>
            <person name="O'Neill B."/>
            <person name="Osman S."/>
            <person name="Markiewicz E."/>
            <person name="Oyono O.L."/>
            <person name="Patti C."/>
            <person name="Phunkhang P."/>
            <person name="Pierre F."/>
            <person name="Priest M."/>
            <person name="Raghuraman S."/>
            <person name="Rege F."/>
            <person name="Reyes R."/>
            <person name="Rise C."/>
            <person name="Rogov P."/>
            <person name="Ross K."/>
            <person name="Ryan E."/>
            <person name="Settipalli S."/>
            <person name="Shea T."/>
            <person name="Sherpa N."/>
            <person name="Shi L."/>
            <person name="Shih D."/>
            <person name="Sparrow T."/>
            <person name="Spaulding J."/>
            <person name="Stalker J."/>
            <person name="Stange-Thomann N."/>
            <person name="Stavropoulos S."/>
            <person name="Stone C."/>
            <person name="Strader C."/>
            <person name="Tesfaye S."/>
            <person name="Thomson T."/>
            <person name="Thoulutsang Y."/>
            <person name="Thoulutsang D."/>
            <person name="Topham K."/>
            <person name="Topping I."/>
            <person name="Tsamla T."/>
            <person name="Vassiliev H."/>
            <person name="Vo A."/>
            <person name="Wangchuk T."/>
            <person name="Wangdi T."/>
            <person name="Weiand M."/>
            <person name="Wilkinson J."/>
            <person name="Wilson A."/>
            <person name="Yadav S."/>
            <person name="Young G."/>
            <person name="Yu Q."/>
            <person name="Zembek L."/>
            <person name="Zhong D."/>
            <person name="Zimmer A."/>
            <person name="Zwirko Z."/>
            <person name="Jaffe D.B."/>
            <person name="Alvarez P."/>
            <person name="Brockman W."/>
            <person name="Butler J."/>
            <person name="Chin C."/>
            <person name="Gnerre S."/>
            <person name="Grabherr M."/>
            <person name="Kleber M."/>
            <person name="Mauceli E."/>
            <person name="MacCallum I."/>
        </authorList>
    </citation>
    <scope>NUCLEOTIDE SEQUENCE [LARGE SCALE GENOMIC DNA]</scope>
    <source>
        <strain evidence="3">Tucson 15010-1051.87</strain>
    </source>
</reference>
<organism evidence="2 3">
    <name type="scientific">Drosophila virilis</name>
    <name type="common">Fruit fly</name>
    <dbReference type="NCBI Taxonomy" id="7244"/>
    <lineage>
        <taxon>Eukaryota</taxon>
        <taxon>Metazoa</taxon>
        <taxon>Ecdysozoa</taxon>
        <taxon>Arthropoda</taxon>
        <taxon>Hexapoda</taxon>
        <taxon>Insecta</taxon>
        <taxon>Pterygota</taxon>
        <taxon>Neoptera</taxon>
        <taxon>Endopterygota</taxon>
        <taxon>Diptera</taxon>
        <taxon>Brachycera</taxon>
        <taxon>Muscomorpha</taxon>
        <taxon>Ephydroidea</taxon>
        <taxon>Drosophilidae</taxon>
        <taxon>Drosophila</taxon>
    </lineage>
</organism>
<dbReference type="InterPro" id="IPR036846">
    <property type="entry name" value="GM2-AP_sf"/>
</dbReference>
<gene>
    <name evidence="2" type="primary">Dvir\GJ11647</name>
    <name evidence="2" type="ORF">Dvir_GJ11647</name>
</gene>
<keyword evidence="3" id="KW-1185">Reference proteome</keyword>
<dbReference type="Proteomes" id="UP000008792">
    <property type="component" value="Unassembled WGS sequence"/>
</dbReference>
<dbReference type="EMBL" id="CH940647">
    <property type="protein sequence ID" value="EDW70276.2"/>
    <property type="molecule type" value="Genomic_DNA"/>
</dbReference>